<dbReference type="SUPFAM" id="SSF116960">
    <property type="entry name" value="YfbU-like"/>
    <property type="match status" value="1"/>
</dbReference>
<dbReference type="RefSeq" id="WP_081945299.1">
    <property type="nucleotide sequence ID" value="NZ_JACHET010000001.1"/>
</dbReference>
<dbReference type="Gene3D" id="1.10.3190.10">
    <property type="entry name" value="yfbu gene product, domain 2"/>
    <property type="match status" value="1"/>
</dbReference>
<dbReference type="AlphaFoldDB" id="A0A841KM73"/>
<sequence>MRLSNAEKLILTMLADIHKELNIQGDVDARFVTKAIYTGNTWALSWEMQSIVGDSPEPTPPIVSEVVDIIDMWSFIEEAYSSFDDAERKRVKDEAEPFGEHVEFAGFDGNNETEHMSIARFLVEEMNRFSRFKGRDLNSHYPSIDGYREMLAVFNPIRETLIGHGLSVDQLVAVLQAKRR</sequence>
<protein>
    <recommendedName>
        <fullName evidence="3">YfbU family protein</fullName>
    </recommendedName>
</protein>
<dbReference type="Proteomes" id="UP000560000">
    <property type="component" value="Unassembled WGS sequence"/>
</dbReference>
<dbReference type="OrthoDB" id="7595565at2"/>
<proteinExistence type="predicted"/>
<name>A0A841KM73_9GAMM</name>
<dbReference type="EMBL" id="JACHET010000001">
    <property type="protein sequence ID" value="MBB6184929.1"/>
    <property type="molecule type" value="Genomic_DNA"/>
</dbReference>
<accession>A0A841KM73</accession>
<evidence type="ECO:0000313" key="1">
    <source>
        <dbReference type="EMBL" id="MBB6184929.1"/>
    </source>
</evidence>
<dbReference type="Pfam" id="PF03887">
    <property type="entry name" value="YfbU"/>
    <property type="match status" value="1"/>
</dbReference>
<organism evidence="1 2">
    <name type="scientific">Oleiagrimonas soli</name>
    <dbReference type="NCBI Taxonomy" id="1543381"/>
    <lineage>
        <taxon>Bacteria</taxon>
        <taxon>Pseudomonadati</taxon>
        <taxon>Pseudomonadota</taxon>
        <taxon>Gammaproteobacteria</taxon>
        <taxon>Lysobacterales</taxon>
        <taxon>Rhodanobacteraceae</taxon>
        <taxon>Oleiagrimonas</taxon>
    </lineage>
</organism>
<comment type="caution">
    <text evidence="1">The sequence shown here is derived from an EMBL/GenBank/DDBJ whole genome shotgun (WGS) entry which is preliminary data.</text>
</comment>
<dbReference type="InterPro" id="IPR023146">
    <property type="entry name" value="YfbU_alpha-helical_sf"/>
</dbReference>
<evidence type="ECO:0000313" key="2">
    <source>
        <dbReference type="Proteomes" id="UP000560000"/>
    </source>
</evidence>
<evidence type="ECO:0008006" key="3">
    <source>
        <dbReference type="Google" id="ProtNLM"/>
    </source>
</evidence>
<gene>
    <name evidence="1" type="ORF">HNQ86_002274</name>
</gene>
<dbReference type="InterPro" id="IPR005587">
    <property type="entry name" value="UPF0304_YfbU"/>
</dbReference>
<reference evidence="1 2" key="1">
    <citation type="submission" date="2020-08" db="EMBL/GenBank/DDBJ databases">
        <title>Genomic Encyclopedia of Type Strains, Phase IV (KMG-IV): sequencing the most valuable type-strain genomes for metagenomic binning, comparative biology and taxonomic classification.</title>
        <authorList>
            <person name="Goeker M."/>
        </authorList>
    </citation>
    <scope>NUCLEOTIDE SEQUENCE [LARGE SCALE GENOMIC DNA]</scope>
    <source>
        <strain evidence="1 2">DSM 107085</strain>
    </source>
</reference>